<protein>
    <submittedName>
        <fullName evidence="1">Uncharacterized protein</fullName>
    </submittedName>
</protein>
<proteinExistence type="predicted"/>
<evidence type="ECO:0000313" key="2">
    <source>
        <dbReference type="Proteomes" id="UP001177021"/>
    </source>
</evidence>
<comment type="caution">
    <text evidence="1">The sequence shown here is derived from an EMBL/GenBank/DDBJ whole genome shotgun (WGS) entry which is preliminary data.</text>
</comment>
<reference evidence="1" key="1">
    <citation type="submission" date="2023-10" db="EMBL/GenBank/DDBJ databases">
        <authorList>
            <person name="Rodriguez Cubillos JULIANA M."/>
            <person name="De Vega J."/>
        </authorList>
    </citation>
    <scope>NUCLEOTIDE SEQUENCE</scope>
</reference>
<evidence type="ECO:0000313" key="1">
    <source>
        <dbReference type="EMBL" id="CAJ2668686.1"/>
    </source>
</evidence>
<sequence length="486" mass="55959">MGEKGTKVKTKVATATTMRSTFERLVQAAESHNEVEKAEIAATSHVHGQYSIPDCVNILKSLKEEGLLDGQQFSYALEMLKDESNRILLMSLKDSMNALVDWLLYKYKVIAFDYHMKYLMKQGNRFLYSHGWTWVRETLNTPGESYNMFRMETHAILKLEKLLVSKGWLHPSKEMTSLEALAMFLWNCAHSETNRNVQNKFGKSGETVSRKFGEVLESLCLLAKEIVRPPDFNFAEIPSKIKNDRRYWPHFKGCIGAIDGTHIPAIVPTKDQIRYIGRKGYPTQNVMLVCNLDMLFTFVVVGWPGTAHDTRILSSVIEEMKSVFPHPPEGKYYLVDAGYPNMKGYLSPYKGERYHIPDFRDGSQPEGMHEVFNHAHSSLRNVIERTIGVWKKRWHILSDMRPFSLIKQQKIVVATTTLHNFIRMCGVEDKEFNKCDDISEHMNEPEEERNINEEMGSYNPRRAQDGGYMNAVRNQIGTALMEIRND</sequence>
<accession>A0ACB0LJU9</accession>
<gene>
    <name evidence="1" type="ORF">MILVUS5_LOCUS33045</name>
</gene>
<keyword evidence="2" id="KW-1185">Reference proteome</keyword>
<dbReference type="EMBL" id="CASHSV030000513">
    <property type="protein sequence ID" value="CAJ2668686.1"/>
    <property type="molecule type" value="Genomic_DNA"/>
</dbReference>
<name>A0ACB0LJU9_TRIPR</name>
<organism evidence="1 2">
    <name type="scientific">Trifolium pratense</name>
    <name type="common">Red clover</name>
    <dbReference type="NCBI Taxonomy" id="57577"/>
    <lineage>
        <taxon>Eukaryota</taxon>
        <taxon>Viridiplantae</taxon>
        <taxon>Streptophyta</taxon>
        <taxon>Embryophyta</taxon>
        <taxon>Tracheophyta</taxon>
        <taxon>Spermatophyta</taxon>
        <taxon>Magnoliopsida</taxon>
        <taxon>eudicotyledons</taxon>
        <taxon>Gunneridae</taxon>
        <taxon>Pentapetalae</taxon>
        <taxon>rosids</taxon>
        <taxon>fabids</taxon>
        <taxon>Fabales</taxon>
        <taxon>Fabaceae</taxon>
        <taxon>Papilionoideae</taxon>
        <taxon>50 kb inversion clade</taxon>
        <taxon>NPAAA clade</taxon>
        <taxon>Hologalegina</taxon>
        <taxon>IRL clade</taxon>
        <taxon>Trifolieae</taxon>
        <taxon>Trifolium</taxon>
    </lineage>
</organism>
<dbReference type="Proteomes" id="UP001177021">
    <property type="component" value="Unassembled WGS sequence"/>
</dbReference>